<dbReference type="Proteomes" id="UP000186110">
    <property type="component" value="Chromosome"/>
</dbReference>
<evidence type="ECO:0000313" key="3">
    <source>
        <dbReference type="Proteomes" id="UP000186110"/>
    </source>
</evidence>
<dbReference type="STRING" id="1484693.RS694_01160"/>
<dbReference type="InterPro" id="IPR049945">
    <property type="entry name" value="AAA_22"/>
</dbReference>
<dbReference type="SUPFAM" id="SSF52540">
    <property type="entry name" value="P-loop containing nucleoside triphosphate hydrolases"/>
    <property type="match status" value="1"/>
</dbReference>
<protein>
    <recommendedName>
        <fullName evidence="1">ORC1/DEAH AAA+ ATPase domain-containing protein</fullName>
    </recommendedName>
</protein>
<dbReference type="KEGG" id="rsb:RS694_01160"/>
<dbReference type="PANTHER" id="PTHR35894">
    <property type="entry name" value="GENERAL SECRETION PATHWAY PROTEIN A-RELATED"/>
    <property type="match status" value="1"/>
</dbReference>
<dbReference type="AlphaFoldDB" id="A0A1P8K5M5"/>
<evidence type="ECO:0000313" key="2">
    <source>
        <dbReference type="EMBL" id="APW41286.1"/>
    </source>
</evidence>
<dbReference type="RefSeq" id="WP_051391892.1">
    <property type="nucleotide sequence ID" value="NZ_CP019239.1"/>
</dbReference>
<sequence>MYLGHFSLREAPFSITPDTDFYYPHEGAQASLNMLLVALRSGEGFVKVVGELGCGKTVLCRQLLKVLQGEFVTAYIPNPDMGPDDLLMALCAELNFEVVQPPQRHQMLGALRDGLLAHAEQGRKVLVCIDEAQAIPVRTVESLRLLSNLETEKRKLLQLVLLGQPDLDDKLARPEIRQLLQRITFSEYLGPMHAKRVATYLEHRLATAALNGNTDIQLFTPRAAMAIAHYSAGVPRLINILAHKCLMLAYGEDRQRVSVAHVHLAARDTPGIKARRPWWLWLRPLRRSPVHGAWRETDAFQPLGGAREDPP</sequence>
<dbReference type="EMBL" id="CP019239">
    <property type="protein sequence ID" value="APW41286.1"/>
    <property type="molecule type" value="Genomic_DNA"/>
</dbReference>
<name>A0A1P8K5M5_9BURK</name>
<keyword evidence="3" id="KW-1185">Reference proteome</keyword>
<dbReference type="PANTHER" id="PTHR35894:SF7">
    <property type="entry name" value="GENERAL SECRETION PATHWAY PROTEIN A-RELATED"/>
    <property type="match status" value="1"/>
</dbReference>
<evidence type="ECO:0000259" key="1">
    <source>
        <dbReference type="Pfam" id="PF13401"/>
    </source>
</evidence>
<proteinExistence type="predicted"/>
<organism evidence="2 3">
    <name type="scientific">Rhodoferax saidenbachensis</name>
    <dbReference type="NCBI Taxonomy" id="1484693"/>
    <lineage>
        <taxon>Bacteria</taxon>
        <taxon>Pseudomonadati</taxon>
        <taxon>Pseudomonadota</taxon>
        <taxon>Betaproteobacteria</taxon>
        <taxon>Burkholderiales</taxon>
        <taxon>Comamonadaceae</taxon>
        <taxon>Rhodoferax</taxon>
    </lineage>
</organism>
<gene>
    <name evidence="2" type="ORF">RS694_01160</name>
</gene>
<dbReference type="eggNOG" id="COG3267">
    <property type="taxonomic scope" value="Bacteria"/>
</dbReference>
<dbReference type="GO" id="GO:0016887">
    <property type="term" value="F:ATP hydrolysis activity"/>
    <property type="evidence" value="ECO:0007669"/>
    <property type="project" value="InterPro"/>
</dbReference>
<dbReference type="Gene3D" id="3.40.50.300">
    <property type="entry name" value="P-loop containing nucleotide triphosphate hydrolases"/>
    <property type="match status" value="1"/>
</dbReference>
<dbReference type="InterPro" id="IPR027417">
    <property type="entry name" value="P-loop_NTPase"/>
</dbReference>
<reference evidence="2 3" key="1">
    <citation type="submission" date="2017-01" db="EMBL/GenBank/DDBJ databases">
        <authorList>
            <person name="Mah S.A."/>
            <person name="Swanson W.J."/>
            <person name="Moy G.W."/>
            <person name="Vacquier V.D."/>
        </authorList>
    </citation>
    <scope>NUCLEOTIDE SEQUENCE [LARGE SCALE GENOMIC DNA]</scope>
    <source>
        <strain evidence="2 3">DSM 22694</strain>
    </source>
</reference>
<dbReference type="InterPro" id="IPR052026">
    <property type="entry name" value="ExeA_AAA_ATPase_DNA-bind"/>
</dbReference>
<accession>A0A1P8K5M5</accession>
<dbReference type="Pfam" id="PF13401">
    <property type="entry name" value="AAA_22"/>
    <property type="match status" value="1"/>
</dbReference>
<feature type="domain" description="ORC1/DEAH AAA+ ATPase" evidence="1">
    <location>
        <begin position="40"/>
        <end position="171"/>
    </location>
</feature>